<evidence type="ECO:0000313" key="7">
    <source>
        <dbReference type="Proteomes" id="UP000516105"/>
    </source>
</evidence>
<protein>
    <recommendedName>
        <fullName evidence="5">Major facilitator superfamily (MFS) profile domain-containing protein</fullName>
    </recommendedName>
</protein>
<dbReference type="PROSITE" id="PS50850">
    <property type="entry name" value="MFS"/>
    <property type="match status" value="1"/>
</dbReference>
<keyword evidence="7" id="KW-1185">Reference proteome</keyword>
<dbReference type="InterPro" id="IPR036259">
    <property type="entry name" value="MFS_trans_sf"/>
</dbReference>
<dbReference type="RefSeq" id="WP_187708029.1">
    <property type="nucleotide sequence ID" value="NZ_CP060782.1"/>
</dbReference>
<dbReference type="SUPFAM" id="SSF103473">
    <property type="entry name" value="MFS general substrate transporter"/>
    <property type="match status" value="1"/>
</dbReference>
<sequence>MSGIIGPIVTGIVVQRAGYNSAFVLTAAIAAIGALWWAIGVPKIERVDLDEEHRAN</sequence>
<proteinExistence type="predicted"/>
<name>A0ABX6T774_9SPHN</name>
<dbReference type="Gene3D" id="1.20.1250.20">
    <property type="entry name" value="MFS general substrate transporter like domains"/>
    <property type="match status" value="1"/>
</dbReference>
<dbReference type="InterPro" id="IPR020846">
    <property type="entry name" value="MFS_dom"/>
</dbReference>
<keyword evidence="2 4" id="KW-1133">Transmembrane helix</keyword>
<evidence type="ECO:0000256" key="4">
    <source>
        <dbReference type="SAM" id="Phobius"/>
    </source>
</evidence>
<dbReference type="Proteomes" id="UP000516105">
    <property type="component" value="Chromosome"/>
</dbReference>
<keyword evidence="1 4" id="KW-0812">Transmembrane</keyword>
<feature type="transmembrane region" description="Helical" evidence="4">
    <location>
        <begin position="21"/>
        <end position="39"/>
    </location>
</feature>
<evidence type="ECO:0000256" key="3">
    <source>
        <dbReference type="ARBA" id="ARBA00023136"/>
    </source>
</evidence>
<organism evidence="6 7">
    <name type="scientific">Sphingomonas sediminicola</name>
    <dbReference type="NCBI Taxonomy" id="386874"/>
    <lineage>
        <taxon>Bacteria</taxon>
        <taxon>Pseudomonadati</taxon>
        <taxon>Pseudomonadota</taxon>
        <taxon>Alphaproteobacteria</taxon>
        <taxon>Sphingomonadales</taxon>
        <taxon>Sphingomonadaceae</taxon>
        <taxon>Sphingomonas</taxon>
    </lineage>
</organism>
<feature type="domain" description="Major facilitator superfamily (MFS) profile" evidence="5">
    <location>
        <begin position="1"/>
        <end position="56"/>
    </location>
</feature>
<accession>A0ABX6T774</accession>
<dbReference type="EMBL" id="CP060782">
    <property type="protein sequence ID" value="QNP45073.1"/>
    <property type="molecule type" value="Genomic_DNA"/>
</dbReference>
<gene>
    <name evidence="6" type="ORF">H9L14_10305</name>
</gene>
<evidence type="ECO:0000259" key="5">
    <source>
        <dbReference type="PROSITE" id="PS50850"/>
    </source>
</evidence>
<reference evidence="6 7" key="1">
    <citation type="submission" date="2020-08" db="EMBL/GenBank/DDBJ databases">
        <title>Genome sequence of Sphingomonas sediminicola KACC 15039T.</title>
        <authorList>
            <person name="Hyun D.-W."/>
            <person name="Bae J.-W."/>
        </authorList>
    </citation>
    <scope>NUCLEOTIDE SEQUENCE [LARGE SCALE GENOMIC DNA]</scope>
    <source>
        <strain evidence="6 7">KACC 15039</strain>
    </source>
</reference>
<evidence type="ECO:0000256" key="1">
    <source>
        <dbReference type="ARBA" id="ARBA00022692"/>
    </source>
</evidence>
<evidence type="ECO:0000256" key="2">
    <source>
        <dbReference type="ARBA" id="ARBA00022989"/>
    </source>
</evidence>
<keyword evidence="3 4" id="KW-0472">Membrane</keyword>
<evidence type="ECO:0000313" key="6">
    <source>
        <dbReference type="EMBL" id="QNP45073.1"/>
    </source>
</evidence>